<dbReference type="InterPro" id="IPR027417">
    <property type="entry name" value="P-loop_NTPase"/>
</dbReference>
<dbReference type="Proteomes" id="UP000326202">
    <property type="component" value="Chromosome"/>
</dbReference>
<accession>A0A5J6ML36</accession>
<dbReference type="RefSeq" id="WP_151178130.1">
    <property type="nucleotide sequence ID" value="NZ_CP042906.1"/>
</dbReference>
<evidence type="ECO:0008006" key="3">
    <source>
        <dbReference type="Google" id="ProtNLM"/>
    </source>
</evidence>
<dbReference type="OrthoDB" id="5724543at2"/>
<reference evidence="1 2" key="1">
    <citation type="submission" date="2019-08" db="EMBL/GenBank/DDBJ databases">
        <title>Hyperibacter terrae gen. nov., sp. nov. and Hyperibacter viscosus sp. nov., two new members in the family Rhodospirillaceae isolated from the rhizosphere of Hypericum perforatum.</title>
        <authorList>
            <person name="Noviana Z."/>
        </authorList>
    </citation>
    <scope>NUCLEOTIDE SEQUENCE [LARGE SCALE GENOMIC DNA]</scope>
    <source>
        <strain evidence="1 2">R5913</strain>
    </source>
</reference>
<dbReference type="AlphaFoldDB" id="A0A5J6ML36"/>
<name>A0A5J6ML36_9PROT</name>
<protein>
    <recommendedName>
        <fullName evidence="3">Sulfotransferase domain-containing protein</fullName>
    </recommendedName>
</protein>
<dbReference type="SUPFAM" id="SSF52540">
    <property type="entry name" value="P-loop containing nucleoside triphosphate hydrolases"/>
    <property type="match status" value="1"/>
</dbReference>
<evidence type="ECO:0000313" key="2">
    <source>
        <dbReference type="Proteomes" id="UP000326202"/>
    </source>
</evidence>
<dbReference type="Gene3D" id="3.40.50.300">
    <property type="entry name" value="P-loop containing nucleotide triphosphate hydrolases"/>
    <property type="match status" value="1"/>
</dbReference>
<evidence type="ECO:0000313" key="1">
    <source>
        <dbReference type="EMBL" id="QEX17921.1"/>
    </source>
</evidence>
<sequence>MPTHVCVCGYSRSGTTLFYNMLRTTVTNFMFVENECRAGSVIGETLDSYVTKRPLDIFAFDNIVRKNVFEKPLWFIIMIRDIRAVITSRHVAVPDDYFVGWDHQYFIEGETATFTNPGVVAIDEAISYVKSRAELAPIVLKYEDLLRDSDAVQRELGRQIGFRYSGSFGQFFEHDIPERLQRALNGKRPVDLRNIDAWRAPKHRQRIREQFLACPALFSILRAYGYEQDDRWFEEYRAEAP</sequence>
<dbReference type="KEGG" id="htq:FRZ44_32240"/>
<proteinExistence type="predicted"/>
<dbReference type="EMBL" id="CP042906">
    <property type="protein sequence ID" value="QEX17921.1"/>
    <property type="molecule type" value="Genomic_DNA"/>
</dbReference>
<organism evidence="1 2">
    <name type="scientific">Hypericibacter terrae</name>
    <dbReference type="NCBI Taxonomy" id="2602015"/>
    <lineage>
        <taxon>Bacteria</taxon>
        <taxon>Pseudomonadati</taxon>
        <taxon>Pseudomonadota</taxon>
        <taxon>Alphaproteobacteria</taxon>
        <taxon>Rhodospirillales</taxon>
        <taxon>Dongiaceae</taxon>
        <taxon>Hypericibacter</taxon>
    </lineage>
</organism>
<keyword evidence="2" id="KW-1185">Reference proteome</keyword>
<gene>
    <name evidence="1" type="ORF">FRZ44_32240</name>
</gene>